<keyword evidence="1" id="KW-0732">Signal</keyword>
<organism evidence="3 4">
    <name type="scientific">Palleronia pelagia</name>
    <dbReference type="NCBI Taxonomy" id="387096"/>
    <lineage>
        <taxon>Bacteria</taxon>
        <taxon>Pseudomonadati</taxon>
        <taxon>Pseudomonadota</taxon>
        <taxon>Alphaproteobacteria</taxon>
        <taxon>Rhodobacterales</taxon>
        <taxon>Roseobacteraceae</taxon>
        <taxon>Palleronia</taxon>
    </lineage>
</organism>
<evidence type="ECO:0000313" key="4">
    <source>
        <dbReference type="Proteomes" id="UP000199372"/>
    </source>
</evidence>
<proteinExistence type="predicted"/>
<feature type="chain" id="PRO_5011754843" evidence="1">
    <location>
        <begin position="21"/>
        <end position="205"/>
    </location>
</feature>
<dbReference type="Proteomes" id="UP000199372">
    <property type="component" value="Unassembled WGS sequence"/>
</dbReference>
<dbReference type="Pfam" id="PF04773">
    <property type="entry name" value="FecR"/>
    <property type="match status" value="1"/>
</dbReference>
<dbReference type="EMBL" id="FOCM01000001">
    <property type="protein sequence ID" value="SEM70853.1"/>
    <property type="molecule type" value="Genomic_DNA"/>
</dbReference>
<evidence type="ECO:0000256" key="1">
    <source>
        <dbReference type="SAM" id="SignalP"/>
    </source>
</evidence>
<feature type="signal peptide" evidence="1">
    <location>
        <begin position="1"/>
        <end position="20"/>
    </location>
</feature>
<sequence>MKLRALFLIATLSSVPLHQAGAQTPLGNICVILGLDGTARVSALGAGGRPAEVGLGVGRNATLRTADGARATLQCNGGLRVVVGPGSEVTVLRILEQAPRTFRLGIMQGIAGFIFGNGDAGEEVQVRTPSAVAAVRSTEWAMQVASGASAIFAREGDVFVFGETGTARLGPGDGVDVSADGTVGAVVQWGQPRIDLFSELLGPAW</sequence>
<evidence type="ECO:0000259" key="2">
    <source>
        <dbReference type="Pfam" id="PF04773"/>
    </source>
</evidence>
<dbReference type="Gene3D" id="2.60.120.1440">
    <property type="match status" value="1"/>
</dbReference>
<evidence type="ECO:0000313" key="3">
    <source>
        <dbReference type="EMBL" id="SEM70853.1"/>
    </source>
</evidence>
<dbReference type="PANTHER" id="PTHR38731">
    <property type="entry name" value="LIPL45-RELATED LIPOPROTEIN-RELATED"/>
    <property type="match status" value="1"/>
</dbReference>
<dbReference type="AlphaFoldDB" id="A0A1H8AK06"/>
<feature type="domain" description="FecR protein" evidence="2">
    <location>
        <begin position="62"/>
        <end position="158"/>
    </location>
</feature>
<gene>
    <name evidence="3" type="ORF">SAMN04488011_101191</name>
</gene>
<keyword evidence="4" id="KW-1185">Reference proteome</keyword>
<name>A0A1H8AK06_9RHOB</name>
<dbReference type="OrthoDB" id="7705200at2"/>
<accession>A0A1H8AK06</accession>
<dbReference type="InterPro" id="IPR006860">
    <property type="entry name" value="FecR"/>
</dbReference>
<reference evidence="4" key="1">
    <citation type="submission" date="2016-10" db="EMBL/GenBank/DDBJ databases">
        <authorList>
            <person name="Varghese N."/>
            <person name="Submissions S."/>
        </authorList>
    </citation>
    <scope>NUCLEOTIDE SEQUENCE [LARGE SCALE GENOMIC DNA]</scope>
    <source>
        <strain evidence="4">DSM 26893</strain>
    </source>
</reference>
<protein>
    <submittedName>
        <fullName evidence="3">FecR family protein</fullName>
    </submittedName>
</protein>
<dbReference type="RefSeq" id="WP_091843241.1">
    <property type="nucleotide sequence ID" value="NZ_FOCM01000001.1"/>
</dbReference>